<name>A0A2J0Q829_9BACT</name>
<feature type="compositionally biased region" description="Polar residues" evidence="1">
    <location>
        <begin position="144"/>
        <end position="162"/>
    </location>
</feature>
<feature type="compositionally biased region" description="Basic and acidic residues" evidence="1">
    <location>
        <begin position="163"/>
        <end position="175"/>
    </location>
</feature>
<reference evidence="2 3" key="1">
    <citation type="submission" date="2017-09" db="EMBL/GenBank/DDBJ databases">
        <title>Depth-based differentiation of microbial function through sediment-hosted aquifers and enrichment of novel symbionts in the deep terrestrial subsurface.</title>
        <authorList>
            <person name="Probst A.J."/>
            <person name="Ladd B."/>
            <person name="Jarett J.K."/>
            <person name="Geller-Mcgrath D.E."/>
            <person name="Sieber C.M."/>
            <person name="Emerson J.B."/>
            <person name="Anantharaman K."/>
            <person name="Thomas B.C."/>
            <person name="Malmstrom R."/>
            <person name="Stieglmeier M."/>
            <person name="Klingl A."/>
            <person name="Woyke T."/>
            <person name="Ryan C.M."/>
            <person name="Banfield J.F."/>
        </authorList>
    </citation>
    <scope>NUCLEOTIDE SEQUENCE [LARGE SCALE GENOMIC DNA]</scope>
    <source>
        <strain evidence="2">CG10_big_fil_rev_8_21_14_0_10_36_16</strain>
    </source>
</reference>
<evidence type="ECO:0000313" key="3">
    <source>
        <dbReference type="Proteomes" id="UP000228496"/>
    </source>
</evidence>
<gene>
    <name evidence="2" type="ORF">COV29_02475</name>
</gene>
<evidence type="ECO:0000313" key="2">
    <source>
        <dbReference type="EMBL" id="PJE51115.1"/>
    </source>
</evidence>
<dbReference type="EMBL" id="PCXQ01000004">
    <property type="protein sequence ID" value="PJE51115.1"/>
    <property type="molecule type" value="Genomic_DNA"/>
</dbReference>
<feature type="region of interest" description="Disordered" evidence="1">
    <location>
        <begin position="128"/>
        <end position="175"/>
    </location>
</feature>
<organism evidence="2 3">
    <name type="scientific">Candidatus Yanofskybacteria bacterium CG10_big_fil_rev_8_21_14_0_10_36_16</name>
    <dbReference type="NCBI Taxonomy" id="1975096"/>
    <lineage>
        <taxon>Bacteria</taxon>
        <taxon>Candidatus Yanofskyibacteriota</taxon>
    </lineage>
</organism>
<dbReference type="AlphaFoldDB" id="A0A2J0Q829"/>
<protein>
    <submittedName>
        <fullName evidence="2">Uncharacterized protein</fullName>
    </submittedName>
</protein>
<sequence>MIPQDIFEEIGSTAKELIDKIREISRLQRSLWQQVPYLALQADGRTGYADQYMRAYRSGYWVITSSCRDGCYHVSVDLETGELVCPLAPERKSSDEDVLRIALSLHEIDVERILRKLKIASERPFHRSYKQEDKERRKRLQDSILEQGNITPDSFSRVSSSKNIRESGFKDPVLD</sequence>
<comment type="caution">
    <text evidence="2">The sequence shown here is derived from an EMBL/GenBank/DDBJ whole genome shotgun (WGS) entry which is preliminary data.</text>
</comment>
<accession>A0A2J0Q829</accession>
<dbReference type="Proteomes" id="UP000228496">
    <property type="component" value="Unassembled WGS sequence"/>
</dbReference>
<proteinExistence type="predicted"/>
<evidence type="ECO:0000256" key="1">
    <source>
        <dbReference type="SAM" id="MobiDB-lite"/>
    </source>
</evidence>